<organism evidence="17 18">
    <name type="scientific">Thecamonas trahens ATCC 50062</name>
    <dbReference type="NCBI Taxonomy" id="461836"/>
    <lineage>
        <taxon>Eukaryota</taxon>
        <taxon>Apusozoa</taxon>
        <taxon>Apusomonadida</taxon>
        <taxon>Apusomonadidae</taxon>
        <taxon>Thecamonas</taxon>
    </lineage>
</organism>
<keyword evidence="13 15" id="KW-0472">Membrane</keyword>
<dbReference type="EMBL" id="GL349466">
    <property type="protein sequence ID" value="KNC51307.1"/>
    <property type="molecule type" value="Genomic_DNA"/>
</dbReference>
<keyword evidence="11 14" id="KW-0408">Iron</keyword>
<dbReference type="OrthoDB" id="5925at2759"/>
<evidence type="ECO:0000256" key="5">
    <source>
        <dbReference type="ARBA" id="ARBA00022660"/>
    </source>
</evidence>
<dbReference type="Proteomes" id="UP000054408">
    <property type="component" value="Unassembled WGS sequence"/>
</dbReference>
<dbReference type="STRING" id="461836.A0A0L0DG36"/>
<evidence type="ECO:0000256" key="4">
    <source>
        <dbReference type="ARBA" id="ARBA00022617"/>
    </source>
</evidence>
<dbReference type="GO" id="GO:0005743">
    <property type="term" value="C:mitochondrial inner membrane"/>
    <property type="evidence" value="ECO:0007669"/>
    <property type="project" value="UniProtKB-SubCell"/>
</dbReference>
<feature type="binding site" description="covalent" evidence="14">
    <location>
        <position position="102"/>
    </location>
    <ligand>
        <name>heme c</name>
        <dbReference type="ChEBI" id="CHEBI:61717"/>
    </ligand>
</feature>
<dbReference type="GO" id="GO:0046872">
    <property type="term" value="F:metal ion binding"/>
    <property type="evidence" value="ECO:0007669"/>
    <property type="project" value="UniProtKB-KW"/>
</dbReference>
<dbReference type="Gene3D" id="1.10.760.10">
    <property type="entry name" value="Cytochrome c-like domain"/>
    <property type="match status" value="1"/>
</dbReference>
<keyword evidence="3" id="KW-0813">Transport</keyword>
<dbReference type="OMA" id="WVKKFKW"/>
<evidence type="ECO:0000256" key="15">
    <source>
        <dbReference type="SAM" id="Phobius"/>
    </source>
</evidence>
<dbReference type="PRINTS" id="PR00603">
    <property type="entry name" value="CYTOCHROMEC1"/>
</dbReference>
<keyword evidence="7 14" id="KW-0479">Metal-binding</keyword>
<dbReference type="GO" id="GO:0020037">
    <property type="term" value="F:heme binding"/>
    <property type="evidence" value="ECO:0007669"/>
    <property type="project" value="InterPro"/>
</dbReference>
<evidence type="ECO:0000256" key="10">
    <source>
        <dbReference type="ARBA" id="ARBA00022989"/>
    </source>
</evidence>
<keyword evidence="5" id="KW-0679">Respiratory chain</keyword>
<evidence type="ECO:0000256" key="9">
    <source>
        <dbReference type="ARBA" id="ARBA00022982"/>
    </source>
</evidence>
<feature type="transmembrane region" description="Helical" evidence="15">
    <location>
        <begin position="269"/>
        <end position="288"/>
    </location>
</feature>
<feature type="binding site" description="axial binding residue" evidence="14">
    <location>
        <position position="105"/>
    </location>
    <ligand>
        <name>heme c</name>
        <dbReference type="ChEBI" id="CHEBI:61717"/>
    </ligand>
    <ligandPart>
        <name>Fe</name>
        <dbReference type="ChEBI" id="CHEBI:18248"/>
    </ligandPart>
</feature>
<evidence type="ECO:0000256" key="14">
    <source>
        <dbReference type="PIRSR" id="PIRSR602326-1"/>
    </source>
</evidence>
<comment type="cofactor">
    <cofactor evidence="14">
        <name>heme c</name>
        <dbReference type="ChEBI" id="CHEBI:61717"/>
    </cofactor>
    <text evidence="14">Binds 1 heme c group covalently per subunit.</text>
</comment>
<keyword evidence="12" id="KW-0496">Mitochondrion</keyword>
<sequence length="308" mass="33052">MFARSGIVRSAVQSTRAMARAASTTAAAGAGKKASWVKDALGLAGVVTAGVGFYYATESGAGAVYASDALHPPSYPWDHTGWTDTYDHASIRRGHQVFKEVCATCHSLDRLAYRNLVGVAYTEEEAKALAAEIEVEDGPNDEGEMFMRPGKLSDYFPRPYANEEIARKANNGALPPDLSLIVKARHDGANYVFALLTGYPEDPPAGVELRDGLHYNPYFPGGAIGMAKALEDGLVEFEDGTPGTASQAAKDVTMFLAWVAEPELEERRLAGLTALVFLGLVGAGTFYMKRLTWAVVKSAQVVRTVARK</sequence>
<evidence type="ECO:0000313" key="17">
    <source>
        <dbReference type="EMBL" id="KNC51307.1"/>
    </source>
</evidence>
<evidence type="ECO:0000256" key="8">
    <source>
        <dbReference type="ARBA" id="ARBA00022792"/>
    </source>
</evidence>
<evidence type="ECO:0000256" key="13">
    <source>
        <dbReference type="ARBA" id="ARBA00023136"/>
    </source>
</evidence>
<dbReference type="GeneID" id="25566256"/>
<dbReference type="InterPro" id="IPR009056">
    <property type="entry name" value="Cyt_c-like_dom"/>
</dbReference>
<evidence type="ECO:0000256" key="2">
    <source>
        <dbReference type="ARBA" id="ARBA00006488"/>
    </source>
</evidence>
<keyword evidence="10 15" id="KW-1133">Transmembrane helix</keyword>
<protein>
    <submittedName>
        <fullName evidence="17">Cytochrome c</fullName>
    </submittedName>
</protein>
<dbReference type="AlphaFoldDB" id="A0A0L0DG36"/>
<keyword evidence="9" id="KW-0249">Electron transport</keyword>
<dbReference type="InterPro" id="IPR002326">
    <property type="entry name" value="Cyt_c1"/>
</dbReference>
<comment type="subcellular location">
    <subcellularLocation>
        <location evidence="1">Mitochondrion inner membrane</location>
    </subcellularLocation>
</comment>
<evidence type="ECO:0000256" key="7">
    <source>
        <dbReference type="ARBA" id="ARBA00022723"/>
    </source>
</evidence>
<feature type="binding site" description="covalent" evidence="14">
    <location>
        <position position="226"/>
    </location>
    <ligand>
        <name>heme c</name>
        <dbReference type="ChEBI" id="CHEBI:61717"/>
    </ligand>
</feature>
<dbReference type="SUPFAM" id="SSF46626">
    <property type="entry name" value="Cytochrome c"/>
    <property type="match status" value="1"/>
</dbReference>
<evidence type="ECO:0000256" key="6">
    <source>
        <dbReference type="ARBA" id="ARBA00022692"/>
    </source>
</evidence>
<keyword evidence="6 15" id="KW-0812">Transmembrane</keyword>
<dbReference type="PROSITE" id="PS51007">
    <property type="entry name" value="CYTC"/>
    <property type="match status" value="1"/>
</dbReference>
<reference evidence="17 18" key="1">
    <citation type="submission" date="2010-05" db="EMBL/GenBank/DDBJ databases">
        <title>The Genome Sequence of Thecamonas trahens ATCC 50062.</title>
        <authorList>
            <consortium name="The Broad Institute Genome Sequencing Platform"/>
            <person name="Russ C."/>
            <person name="Cuomo C."/>
            <person name="Shea T."/>
            <person name="Young S.K."/>
            <person name="Zeng Q."/>
            <person name="Koehrsen M."/>
            <person name="Haas B."/>
            <person name="Borodovsky M."/>
            <person name="Guigo R."/>
            <person name="Alvarado L."/>
            <person name="Berlin A."/>
            <person name="Bochicchio J."/>
            <person name="Borenstein D."/>
            <person name="Chapman S."/>
            <person name="Chen Z."/>
            <person name="Freedman E."/>
            <person name="Gellesch M."/>
            <person name="Goldberg J."/>
            <person name="Griggs A."/>
            <person name="Gujja S."/>
            <person name="Heilman E."/>
            <person name="Heiman D."/>
            <person name="Hepburn T."/>
            <person name="Howarth C."/>
            <person name="Jen D."/>
            <person name="Larson L."/>
            <person name="Mehta T."/>
            <person name="Park D."/>
            <person name="Pearson M."/>
            <person name="Roberts A."/>
            <person name="Saif S."/>
            <person name="Shenoy N."/>
            <person name="Sisk P."/>
            <person name="Stolte C."/>
            <person name="Sykes S."/>
            <person name="Thomson T."/>
            <person name="Walk T."/>
            <person name="White J."/>
            <person name="Yandava C."/>
            <person name="Burger G."/>
            <person name="Gray M.W."/>
            <person name="Holland P.W.H."/>
            <person name="King N."/>
            <person name="Lang F.B.F."/>
            <person name="Roger A.J."/>
            <person name="Ruiz-Trillo I."/>
            <person name="Lander E."/>
            <person name="Nusbaum C."/>
        </authorList>
    </citation>
    <scope>NUCLEOTIDE SEQUENCE [LARGE SCALE GENOMIC DNA]</scope>
    <source>
        <strain evidence="17 18">ATCC 50062</strain>
    </source>
</reference>
<evidence type="ECO:0000256" key="11">
    <source>
        <dbReference type="ARBA" id="ARBA00023004"/>
    </source>
</evidence>
<dbReference type="PANTHER" id="PTHR10266:SF3">
    <property type="entry name" value="CYTOCHROME C1, HEME PROTEIN, MITOCHONDRIAL"/>
    <property type="match status" value="1"/>
</dbReference>
<dbReference type="InterPro" id="IPR021157">
    <property type="entry name" value="Cyt_c1_TM_anchor_C"/>
</dbReference>
<dbReference type="Gene3D" id="1.20.5.100">
    <property type="entry name" value="Cytochrome c1, transmembrane anchor, C-terminal"/>
    <property type="match status" value="1"/>
</dbReference>
<dbReference type="PANTHER" id="PTHR10266">
    <property type="entry name" value="CYTOCHROME C1"/>
    <property type="match status" value="1"/>
</dbReference>
<proteinExistence type="inferred from homology"/>
<dbReference type="GO" id="GO:0009055">
    <property type="term" value="F:electron transfer activity"/>
    <property type="evidence" value="ECO:0007669"/>
    <property type="project" value="InterPro"/>
</dbReference>
<dbReference type="eggNOG" id="KOG3052">
    <property type="taxonomic scope" value="Eukaryota"/>
</dbReference>
<dbReference type="GO" id="GO:0006122">
    <property type="term" value="P:mitochondrial electron transport, ubiquinol to cytochrome c"/>
    <property type="evidence" value="ECO:0007669"/>
    <property type="project" value="TreeGrafter"/>
</dbReference>
<keyword evidence="18" id="KW-1185">Reference proteome</keyword>
<dbReference type="RefSeq" id="XP_013756229.1">
    <property type="nucleotide sequence ID" value="XM_013900775.1"/>
</dbReference>
<keyword evidence="4 14" id="KW-0349">Heme</keyword>
<evidence type="ECO:0000259" key="16">
    <source>
        <dbReference type="PROSITE" id="PS51007"/>
    </source>
</evidence>
<name>A0A0L0DG36_THETB</name>
<gene>
    <name evidence="17" type="ORF">AMSG_07317</name>
</gene>
<dbReference type="InterPro" id="IPR036909">
    <property type="entry name" value="Cyt_c-like_dom_sf"/>
</dbReference>
<evidence type="ECO:0000256" key="1">
    <source>
        <dbReference type="ARBA" id="ARBA00004273"/>
    </source>
</evidence>
<comment type="similarity">
    <text evidence="2">Belongs to the cytochrome c family.</text>
</comment>
<dbReference type="Pfam" id="PF02167">
    <property type="entry name" value="Cytochrom_C1"/>
    <property type="match status" value="1"/>
</dbReference>
<evidence type="ECO:0000313" key="18">
    <source>
        <dbReference type="Proteomes" id="UP000054408"/>
    </source>
</evidence>
<feature type="domain" description="Cytochrome c" evidence="16">
    <location>
        <begin position="89"/>
        <end position="263"/>
    </location>
</feature>
<accession>A0A0L0DG36</accession>
<feature type="binding site" description="covalent" evidence="14">
    <location>
        <position position="106"/>
    </location>
    <ligand>
        <name>heme c</name>
        <dbReference type="ChEBI" id="CHEBI:61717"/>
    </ligand>
</feature>
<keyword evidence="8" id="KW-0999">Mitochondrion inner membrane</keyword>
<evidence type="ECO:0000256" key="3">
    <source>
        <dbReference type="ARBA" id="ARBA00022448"/>
    </source>
</evidence>
<dbReference type="SUPFAM" id="SSF81496">
    <property type="entry name" value="Cytochrome c1 subunit of cytochrome bc1 complex (Ubiquinol-cytochrome c reductase), transmembrane anchor"/>
    <property type="match status" value="1"/>
</dbReference>
<dbReference type="FunFam" id="1.10.760.10:FF:000002">
    <property type="entry name" value="Cytochrome c1, heme protein"/>
    <property type="match status" value="1"/>
</dbReference>
<evidence type="ECO:0000256" key="12">
    <source>
        <dbReference type="ARBA" id="ARBA00023128"/>
    </source>
</evidence>